<name>A0A9P1I9C2_9PELO</name>
<gene>
    <name evidence="1" type="ORF">CAMP_LOCUS3461</name>
</gene>
<accession>A0A9P1I9C2</accession>
<dbReference type="OrthoDB" id="5791810at2759"/>
<proteinExistence type="predicted"/>
<dbReference type="AlphaFoldDB" id="A0A9P1I9C2"/>
<organism evidence="1 2">
    <name type="scientific">Caenorhabditis angaria</name>
    <dbReference type="NCBI Taxonomy" id="860376"/>
    <lineage>
        <taxon>Eukaryota</taxon>
        <taxon>Metazoa</taxon>
        <taxon>Ecdysozoa</taxon>
        <taxon>Nematoda</taxon>
        <taxon>Chromadorea</taxon>
        <taxon>Rhabditida</taxon>
        <taxon>Rhabditina</taxon>
        <taxon>Rhabditomorpha</taxon>
        <taxon>Rhabditoidea</taxon>
        <taxon>Rhabditidae</taxon>
        <taxon>Peloderinae</taxon>
        <taxon>Caenorhabditis</taxon>
    </lineage>
</organism>
<reference evidence="1" key="1">
    <citation type="submission" date="2022-11" db="EMBL/GenBank/DDBJ databases">
        <authorList>
            <person name="Kikuchi T."/>
        </authorList>
    </citation>
    <scope>NUCLEOTIDE SEQUENCE</scope>
    <source>
        <strain evidence="1">PS1010</strain>
    </source>
</reference>
<dbReference type="Proteomes" id="UP001152747">
    <property type="component" value="Unassembled WGS sequence"/>
</dbReference>
<comment type="caution">
    <text evidence="1">The sequence shown here is derived from an EMBL/GenBank/DDBJ whole genome shotgun (WGS) entry which is preliminary data.</text>
</comment>
<keyword evidence="2" id="KW-1185">Reference proteome</keyword>
<evidence type="ECO:0000313" key="2">
    <source>
        <dbReference type="Proteomes" id="UP001152747"/>
    </source>
</evidence>
<sequence>MDYETLDQSLTDIEAILGIDEFSKSKPITTQIDELNRKLKDELGANLLYSIAPQKLESLHKIATETSCLSGNLAEKVESIKFSENLINHRIELVKQFEECLGNALDSASFSRVAELQPQLDEEIRICEELLEKWKGEREEFVQFREEYSEILQKISQRLVDVEKKITFHKLKRENV</sequence>
<evidence type="ECO:0000313" key="1">
    <source>
        <dbReference type="EMBL" id="CAI5440824.1"/>
    </source>
</evidence>
<protein>
    <submittedName>
        <fullName evidence="1">Uncharacterized protein</fullName>
    </submittedName>
</protein>
<dbReference type="EMBL" id="CANHGI010000002">
    <property type="protein sequence ID" value="CAI5440824.1"/>
    <property type="molecule type" value="Genomic_DNA"/>
</dbReference>